<keyword evidence="3" id="KW-1185">Reference proteome</keyword>
<accession>A0A7H8T0M9</accession>
<protein>
    <submittedName>
        <fullName evidence="2">Uncharacterized protein</fullName>
    </submittedName>
</protein>
<dbReference type="EMBL" id="CP056041">
    <property type="protein sequence ID" value="QKZ16904.1"/>
    <property type="molecule type" value="Genomic_DNA"/>
</dbReference>
<gene>
    <name evidence="1" type="ORF">HUT05_01120</name>
    <name evidence="2" type="ORF">HUT05_05675</name>
</gene>
<evidence type="ECO:0000313" key="2">
    <source>
        <dbReference type="EMBL" id="QKZ16904.1"/>
    </source>
</evidence>
<dbReference type="Proteomes" id="UP000509418">
    <property type="component" value="Chromosome"/>
</dbReference>
<proteinExistence type="predicted"/>
<dbReference type="AlphaFoldDB" id="A0A7H8T0M9"/>
<sequence>MSGAVGDEAGDGAVGVGQAVAAVDEARQLLPAFAAGEGVFDGDAV</sequence>
<evidence type="ECO:0000313" key="3">
    <source>
        <dbReference type="Proteomes" id="UP000509418"/>
    </source>
</evidence>
<dbReference type="EMBL" id="CP056041">
    <property type="protein sequence ID" value="QKZ16113.1"/>
    <property type="molecule type" value="Genomic_DNA"/>
</dbReference>
<evidence type="ECO:0000313" key="1">
    <source>
        <dbReference type="EMBL" id="QKZ16113.1"/>
    </source>
</evidence>
<name>A0A7H8T0M9_STRCX</name>
<reference evidence="2 3" key="1">
    <citation type="submission" date="2020-06" db="EMBL/GenBank/DDBJ databases">
        <title>Genome mining for natural products.</title>
        <authorList>
            <person name="Zhang B."/>
            <person name="Shi J."/>
            <person name="Ge H."/>
        </authorList>
    </citation>
    <scope>NUCLEOTIDE SEQUENCE [LARGE SCALE GENOMIC DNA]</scope>
    <source>
        <strain evidence="2 3">NA02069</strain>
    </source>
</reference>
<organism evidence="2 3">
    <name type="scientific">Streptomyces chartreusis</name>
    <dbReference type="NCBI Taxonomy" id="1969"/>
    <lineage>
        <taxon>Bacteria</taxon>
        <taxon>Bacillati</taxon>
        <taxon>Actinomycetota</taxon>
        <taxon>Actinomycetes</taxon>
        <taxon>Kitasatosporales</taxon>
        <taxon>Streptomycetaceae</taxon>
        <taxon>Streptomyces</taxon>
    </lineage>
</organism>